<gene>
    <name evidence="8" type="ORF">K8U61_07205</name>
</gene>
<feature type="transmembrane region" description="Helical" evidence="6">
    <location>
        <begin position="165"/>
        <end position="187"/>
    </location>
</feature>
<dbReference type="Proteomes" id="UP000780875">
    <property type="component" value="Unassembled WGS sequence"/>
</dbReference>
<evidence type="ECO:0000313" key="9">
    <source>
        <dbReference type="Proteomes" id="UP000780875"/>
    </source>
</evidence>
<feature type="transmembrane region" description="Helical" evidence="6">
    <location>
        <begin position="362"/>
        <end position="381"/>
    </location>
</feature>
<dbReference type="InterPro" id="IPR011701">
    <property type="entry name" value="MFS"/>
</dbReference>
<dbReference type="PANTHER" id="PTHR43124">
    <property type="entry name" value="PURINE EFFLUX PUMP PBUE"/>
    <property type="match status" value="1"/>
</dbReference>
<feature type="transmembrane region" description="Helical" evidence="6">
    <location>
        <begin position="299"/>
        <end position="321"/>
    </location>
</feature>
<evidence type="ECO:0000256" key="5">
    <source>
        <dbReference type="ARBA" id="ARBA00023136"/>
    </source>
</evidence>
<evidence type="ECO:0000256" key="2">
    <source>
        <dbReference type="ARBA" id="ARBA00022475"/>
    </source>
</evidence>
<keyword evidence="9" id="KW-1185">Reference proteome</keyword>
<feature type="transmembrane region" description="Helical" evidence="6">
    <location>
        <begin position="244"/>
        <end position="264"/>
    </location>
</feature>
<organism evidence="8 9">
    <name type="scientific">Nocardioides mangrovi</name>
    <dbReference type="NCBI Taxonomy" id="2874580"/>
    <lineage>
        <taxon>Bacteria</taxon>
        <taxon>Bacillati</taxon>
        <taxon>Actinomycetota</taxon>
        <taxon>Actinomycetes</taxon>
        <taxon>Propionibacteriales</taxon>
        <taxon>Nocardioidaceae</taxon>
        <taxon>Nocardioides</taxon>
    </lineage>
</organism>
<keyword evidence="2" id="KW-1003">Cell membrane</keyword>
<keyword evidence="5 6" id="KW-0472">Membrane</keyword>
<dbReference type="InterPro" id="IPR020846">
    <property type="entry name" value="MFS_dom"/>
</dbReference>
<keyword evidence="4 6" id="KW-1133">Transmembrane helix</keyword>
<dbReference type="EMBL" id="JAIQZJ010000003">
    <property type="protein sequence ID" value="MBZ5737943.1"/>
    <property type="molecule type" value="Genomic_DNA"/>
</dbReference>
<evidence type="ECO:0000256" key="3">
    <source>
        <dbReference type="ARBA" id="ARBA00022692"/>
    </source>
</evidence>
<reference evidence="8 9" key="1">
    <citation type="submission" date="2021-09" db="EMBL/GenBank/DDBJ databases">
        <title>Whole genome sequence of Nocardioides sp. GBK3QG-3.</title>
        <authorList>
            <person name="Tuo L."/>
        </authorList>
    </citation>
    <scope>NUCLEOTIDE SEQUENCE [LARGE SCALE GENOMIC DNA]</scope>
    <source>
        <strain evidence="8 9">GBK3QG-3</strain>
    </source>
</reference>
<feature type="domain" description="Major facilitator superfamily (MFS) profile" evidence="7">
    <location>
        <begin position="13"/>
        <end position="387"/>
    </location>
</feature>
<feature type="transmembrane region" description="Helical" evidence="6">
    <location>
        <begin position="138"/>
        <end position="159"/>
    </location>
</feature>
<feature type="transmembrane region" description="Helical" evidence="6">
    <location>
        <begin position="208"/>
        <end position="232"/>
    </location>
</feature>
<feature type="transmembrane region" description="Helical" evidence="6">
    <location>
        <begin position="82"/>
        <end position="99"/>
    </location>
</feature>
<proteinExistence type="predicted"/>
<dbReference type="InterPro" id="IPR036259">
    <property type="entry name" value="MFS_trans_sf"/>
</dbReference>
<feature type="transmembrane region" description="Helical" evidence="6">
    <location>
        <begin position="105"/>
        <end position="126"/>
    </location>
</feature>
<dbReference type="PROSITE" id="PS50850">
    <property type="entry name" value="MFS"/>
    <property type="match status" value="1"/>
</dbReference>
<evidence type="ECO:0000256" key="4">
    <source>
        <dbReference type="ARBA" id="ARBA00022989"/>
    </source>
</evidence>
<comment type="subcellular location">
    <subcellularLocation>
        <location evidence="1">Cell membrane</location>
        <topology evidence="1">Multi-pass membrane protein</topology>
    </subcellularLocation>
</comment>
<feature type="transmembrane region" description="Helical" evidence="6">
    <location>
        <begin position="333"/>
        <end position="356"/>
    </location>
</feature>
<feature type="transmembrane region" description="Helical" evidence="6">
    <location>
        <begin position="276"/>
        <end position="293"/>
    </location>
</feature>
<dbReference type="Gene3D" id="1.20.1250.20">
    <property type="entry name" value="MFS general substrate transporter like domains"/>
    <property type="match status" value="1"/>
</dbReference>
<comment type="caution">
    <text evidence="8">The sequence shown here is derived from an EMBL/GenBank/DDBJ whole genome shotgun (WGS) entry which is preliminary data.</text>
</comment>
<keyword evidence="3 6" id="KW-0812">Transmembrane</keyword>
<evidence type="ECO:0000256" key="6">
    <source>
        <dbReference type="SAM" id="Phobius"/>
    </source>
</evidence>
<dbReference type="Pfam" id="PF07690">
    <property type="entry name" value="MFS_1"/>
    <property type="match status" value="1"/>
</dbReference>
<dbReference type="RefSeq" id="WP_224122320.1">
    <property type="nucleotide sequence ID" value="NZ_JAIQZJ010000003.1"/>
</dbReference>
<name>A0ABS7UAB9_9ACTN</name>
<sequence length="396" mass="41376">MRRTPRPGRRSEPLRLLQLTTFVSTLDRFAMPPMLVAIAHDMDASLSQVVHAAGAHFLIYGLSQPLWGMVSDRLGRVRTMRVTLLLAGICTLLSAITWSPLSLTVARGLAGGFFGAAYPASMIYIGDTVPASRRQPDIARLMVGVALGTALASIGAGLLADLVSWRFAFVATGIASLVLTGTLRALPEPDATERPGTVREAIGRVGRSPVTLLVLLFAFTEGAVLLGGLTLLPPAVEHTGASAVLAGTVTAVYGVAVFPFSRLVGRLAATWHPSRLIALGAGAAALGCALLVVSQEPPMALAVAVLLALSWTAMHSSLQTWATEVLPAARATVVSFFAGSLFVGSALAAVVVADLADAGRYSVIYAAYAALAIPLGVAASWRRAQWQRPPDRDRAA</sequence>
<accession>A0ABS7UAB9</accession>
<dbReference type="InterPro" id="IPR050189">
    <property type="entry name" value="MFS_Efflux_Transporters"/>
</dbReference>
<evidence type="ECO:0000256" key="1">
    <source>
        <dbReference type="ARBA" id="ARBA00004651"/>
    </source>
</evidence>
<evidence type="ECO:0000259" key="7">
    <source>
        <dbReference type="PROSITE" id="PS50850"/>
    </source>
</evidence>
<dbReference type="PANTHER" id="PTHR43124:SF3">
    <property type="entry name" value="CHLORAMPHENICOL EFFLUX PUMP RV0191"/>
    <property type="match status" value="1"/>
</dbReference>
<dbReference type="SUPFAM" id="SSF103473">
    <property type="entry name" value="MFS general substrate transporter"/>
    <property type="match status" value="1"/>
</dbReference>
<evidence type="ECO:0000313" key="8">
    <source>
        <dbReference type="EMBL" id="MBZ5737943.1"/>
    </source>
</evidence>
<protein>
    <submittedName>
        <fullName evidence="8">MFS transporter</fullName>
    </submittedName>
</protein>